<dbReference type="InterPro" id="IPR014143">
    <property type="entry name" value="NHEJ_ligase_prk"/>
</dbReference>
<proteinExistence type="predicted"/>
<keyword evidence="4" id="KW-0808">Transferase</keyword>
<evidence type="ECO:0000256" key="13">
    <source>
        <dbReference type="ARBA" id="ARBA00022932"/>
    </source>
</evidence>
<reference evidence="23 24" key="1">
    <citation type="submission" date="2017-02" db="EMBL/GenBank/DDBJ databases">
        <authorList>
            <person name="Peterson S.W."/>
        </authorList>
    </citation>
    <scope>NUCLEOTIDE SEQUENCE [LARGE SCALE GENOMIC DNA]</scope>
    <source>
        <strain evidence="23 24">USBA 369</strain>
    </source>
</reference>
<dbReference type="NCBIfam" id="TIGR02777">
    <property type="entry name" value="LigD_PE_dom"/>
    <property type="match status" value="1"/>
</dbReference>
<evidence type="ECO:0000256" key="11">
    <source>
        <dbReference type="ARBA" id="ARBA00022839"/>
    </source>
</evidence>
<dbReference type="Gene3D" id="2.40.50.140">
    <property type="entry name" value="Nucleic acid-binding proteins"/>
    <property type="match status" value="1"/>
</dbReference>
<evidence type="ECO:0000256" key="3">
    <source>
        <dbReference type="ARBA" id="ARBA00022598"/>
    </source>
</evidence>
<dbReference type="NCBIfam" id="NF004628">
    <property type="entry name" value="PRK05972.1"/>
    <property type="match status" value="1"/>
</dbReference>
<dbReference type="Gene3D" id="3.90.920.10">
    <property type="entry name" value="DNA primase, PRIM domain"/>
    <property type="match status" value="1"/>
</dbReference>
<dbReference type="EMBL" id="FUXL01000020">
    <property type="protein sequence ID" value="SKA35927.1"/>
    <property type="molecule type" value="Genomic_DNA"/>
</dbReference>
<keyword evidence="12" id="KW-0067">ATP-binding</keyword>
<evidence type="ECO:0000256" key="6">
    <source>
        <dbReference type="ARBA" id="ARBA00022722"/>
    </source>
</evidence>
<keyword evidence="17" id="KW-0464">Manganese</keyword>
<dbReference type="CDD" id="cd07906">
    <property type="entry name" value="Adenylation_DNA_ligase_LigD_LigC"/>
    <property type="match status" value="1"/>
</dbReference>
<dbReference type="GO" id="GO:0003677">
    <property type="term" value="F:DNA binding"/>
    <property type="evidence" value="ECO:0007669"/>
    <property type="project" value="UniProtKB-KW"/>
</dbReference>
<feature type="region of interest" description="Disordered" evidence="21">
    <location>
        <begin position="527"/>
        <end position="549"/>
    </location>
</feature>
<dbReference type="Pfam" id="PF13298">
    <property type="entry name" value="LigD_N"/>
    <property type="match status" value="1"/>
</dbReference>
<evidence type="ECO:0000256" key="2">
    <source>
        <dbReference type="ARBA" id="ARBA00012727"/>
    </source>
</evidence>
<dbReference type="NCBIfam" id="TIGR02779">
    <property type="entry name" value="NHEJ_ligase_lig"/>
    <property type="match status" value="1"/>
</dbReference>
<sequence>MAATTRHLLKSYREKRDFSQTAEPSGDAAPRAGKDLFFCVQKHDATRLHYDFRVEWEGVLKSWAVTRGPSFDPADKRLAVRTEDHPLDYGDFEGTIPKGQYGGGTVMLWDRGTWEPVGDAEAGLAEGSLKMILHGEKLVGHWALVRMKPKKGEKRENWLLIKEKDEHADPDRHVTDEMPLSVKTGGDLDAIANGHSPVWHSRKAKSSEKPAADKKKPVKRTGKALALPAFRPVQLATLTDTPPEGSDWLSEMKYDGYRALVAVAAEEAKLYTRTGLDWTERFAALLPSLQALACKSALLDGEVVAFDEHGGTDFSTLQKRLKEGGELAYFAFDLLELDGADLSRLPLIERKSRLEKLVRETNQPALLFSEHVRGRASAVLKGICAAGHEGIVAKRADAPYREGRGTSWLKVKCGRRQEFVIGGFAATDKKRRAFRSILLGTWEEGRLHYRGKVGSGFGDGQMAELMERFEALKTKASPFADLPREARRGATFIEPTLVAEVSFAELTADGNIRHGVFKGLREDKAATEVVDERPAGTPPKTQPKGKGAAAMTNDDAARVAGVRLTHPDRVLFESQGLTKRDLAHYYERAAERMLVYAGGRPLSLVRCPQGRQKACFFQKHDSGGFPESVRKIPITEKDGSTEDYLYVSDAAGLVSALQMNALEFHIWGSRNDRIENPDRMVFDLDPDEELGFDAVKAAAIDLKDRLGRLGLDSFPLVSGGKGVHVVAPLSRRQDWTSVKAFARAFANTAADEEPQRYVATMSKAKRKGRIFIDWLRNERGSTAIAPYSTRSRQGAPVATPVSWEELEGLAAANVFHPADVLARLDQPDPWSDYAGVRQSLTKKALSGVGLA</sequence>
<dbReference type="RefSeq" id="WP_078710172.1">
    <property type="nucleotide sequence ID" value="NZ_FUXL01000020.1"/>
</dbReference>
<dbReference type="Pfam" id="PF04679">
    <property type="entry name" value="DNA_ligase_A_C"/>
    <property type="match status" value="1"/>
</dbReference>
<keyword evidence="3 23" id="KW-0436">Ligase</keyword>
<dbReference type="PROSITE" id="PS50160">
    <property type="entry name" value="DNA_LIGASE_A3"/>
    <property type="match status" value="1"/>
</dbReference>
<dbReference type="GO" id="GO:0046872">
    <property type="term" value="F:metal ion binding"/>
    <property type="evidence" value="ECO:0007669"/>
    <property type="project" value="UniProtKB-KW"/>
</dbReference>
<evidence type="ECO:0000256" key="4">
    <source>
        <dbReference type="ARBA" id="ARBA00022679"/>
    </source>
</evidence>
<dbReference type="NCBIfam" id="TIGR02776">
    <property type="entry name" value="NHEJ_ligase_prk"/>
    <property type="match status" value="1"/>
</dbReference>
<evidence type="ECO:0000256" key="5">
    <source>
        <dbReference type="ARBA" id="ARBA00022695"/>
    </source>
</evidence>
<dbReference type="Gene3D" id="3.30.470.30">
    <property type="entry name" value="DNA ligase/mRNA capping enzyme"/>
    <property type="match status" value="1"/>
</dbReference>
<dbReference type="Pfam" id="PF01068">
    <property type="entry name" value="DNA_ligase_A_M"/>
    <property type="match status" value="1"/>
</dbReference>
<dbReference type="GO" id="GO:0006281">
    <property type="term" value="P:DNA repair"/>
    <property type="evidence" value="ECO:0007669"/>
    <property type="project" value="UniProtKB-KW"/>
</dbReference>
<keyword evidence="24" id="KW-1185">Reference proteome</keyword>
<evidence type="ECO:0000256" key="14">
    <source>
        <dbReference type="ARBA" id="ARBA00023125"/>
    </source>
</evidence>
<keyword evidence="9" id="KW-0227">DNA damage</keyword>
<dbReference type="InterPro" id="IPR033651">
    <property type="entry name" value="PaeLigD_Pol-like"/>
</dbReference>
<evidence type="ECO:0000256" key="1">
    <source>
        <dbReference type="ARBA" id="ARBA00001936"/>
    </source>
</evidence>
<protein>
    <recommendedName>
        <fullName evidence="2">DNA ligase (ATP)</fullName>
        <ecNumber evidence="2">6.5.1.1</ecNumber>
    </recommendedName>
    <alternativeName>
        <fullName evidence="19">NHEJ DNA polymerase</fullName>
    </alternativeName>
</protein>
<keyword evidence="13" id="KW-0239">DNA-directed DNA polymerase</keyword>
<dbReference type="GO" id="GO:0006310">
    <property type="term" value="P:DNA recombination"/>
    <property type="evidence" value="ECO:0007669"/>
    <property type="project" value="UniProtKB-KW"/>
</dbReference>
<dbReference type="InterPro" id="IPR052171">
    <property type="entry name" value="NHEJ_LigD"/>
</dbReference>
<dbReference type="EC" id="6.5.1.1" evidence="2"/>
<dbReference type="Pfam" id="PF21686">
    <property type="entry name" value="LigD_Prim-Pol"/>
    <property type="match status" value="1"/>
</dbReference>
<keyword evidence="18" id="KW-0511">Multifunctional enzyme</keyword>
<dbReference type="PANTHER" id="PTHR42705">
    <property type="entry name" value="BIFUNCTIONAL NON-HOMOLOGOUS END JOINING PROTEIN LIGD"/>
    <property type="match status" value="1"/>
</dbReference>
<dbReference type="InterPro" id="IPR014145">
    <property type="entry name" value="LigD_pol_dom"/>
</dbReference>
<feature type="domain" description="ATP-dependent DNA ligase family profile" evidence="22">
    <location>
        <begin position="326"/>
        <end position="412"/>
    </location>
</feature>
<dbReference type="NCBIfam" id="TIGR02778">
    <property type="entry name" value="ligD_pol"/>
    <property type="match status" value="1"/>
</dbReference>
<accession>A0A1T4T6B1</accession>
<organism evidence="23 24">
    <name type="scientific">Consotaella salsifontis</name>
    <dbReference type="NCBI Taxonomy" id="1365950"/>
    <lineage>
        <taxon>Bacteria</taxon>
        <taxon>Pseudomonadati</taxon>
        <taxon>Pseudomonadota</taxon>
        <taxon>Alphaproteobacteria</taxon>
        <taxon>Hyphomicrobiales</taxon>
        <taxon>Aurantimonadaceae</taxon>
        <taxon>Consotaella</taxon>
    </lineage>
</organism>
<keyword evidence="6" id="KW-0540">Nuclease</keyword>
<keyword evidence="8" id="KW-0547">Nucleotide-binding</keyword>
<keyword evidence="7" id="KW-0479">Metal-binding</keyword>
<dbReference type="Proteomes" id="UP000190135">
    <property type="component" value="Unassembled WGS sequence"/>
</dbReference>
<comment type="cofactor">
    <cofactor evidence="1">
        <name>Mn(2+)</name>
        <dbReference type="ChEBI" id="CHEBI:29035"/>
    </cofactor>
</comment>
<evidence type="ECO:0000256" key="9">
    <source>
        <dbReference type="ARBA" id="ARBA00022763"/>
    </source>
</evidence>
<evidence type="ECO:0000256" key="12">
    <source>
        <dbReference type="ARBA" id="ARBA00022840"/>
    </source>
</evidence>
<evidence type="ECO:0000256" key="20">
    <source>
        <dbReference type="ARBA" id="ARBA00034003"/>
    </source>
</evidence>
<dbReference type="InterPro" id="IPR012309">
    <property type="entry name" value="DNA_ligase_ATP-dep_C"/>
</dbReference>
<comment type="catalytic activity">
    <reaction evidence="20">
        <text>ATP + (deoxyribonucleotide)n-3'-hydroxyl + 5'-phospho-(deoxyribonucleotide)m = (deoxyribonucleotide)n+m + AMP + diphosphate.</text>
        <dbReference type="EC" id="6.5.1.1"/>
    </reaction>
</comment>
<dbReference type="InterPro" id="IPR012310">
    <property type="entry name" value="DNA_ligase_ATP-dep_cent"/>
</dbReference>
<dbReference type="InterPro" id="IPR012340">
    <property type="entry name" value="NA-bd_OB-fold"/>
</dbReference>
<evidence type="ECO:0000256" key="8">
    <source>
        <dbReference type="ARBA" id="ARBA00022741"/>
    </source>
</evidence>
<dbReference type="InterPro" id="IPR014144">
    <property type="entry name" value="LigD_PE_domain"/>
</dbReference>
<dbReference type="GO" id="GO:0005524">
    <property type="term" value="F:ATP binding"/>
    <property type="evidence" value="ECO:0007669"/>
    <property type="project" value="UniProtKB-KW"/>
</dbReference>
<dbReference type="AlphaFoldDB" id="A0A1T4T6B1"/>
<dbReference type="CDD" id="cd07971">
    <property type="entry name" value="OBF_DNA_ligase_LigD"/>
    <property type="match status" value="1"/>
</dbReference>
<evidence type="ECO:0000313" key="24">
    <source>
        <dbReference type="Proteomes" id="UP000190135"/>
    </source>
</evidence>
<dbReference type="GO" id="GO:0003910">
    <property type="term" value="F:DNA ligase (ATP) activity"/>
    <property type="evidence" value="ECO:0007669"/>
    <property type="project" value="UniProtKB-EC"/>
</dbReference>
<evidence type="ECO:0000256" key="21">
    <source>
        <dbReference type="SAM" id="MobiDB-lite"/>
    </source>
</evidence>
<keyword evidence="14" id="KW-0238">DNA-binding</keyword>
<dbReference type="Gene3D" id="3.30.1490.70">
    <property type="match status" value="1"/>
</dbReference>
<feature type="region of interest" description="Disordered" evidence="21">
    <location>
        <begin position="198"/>
        <end position="220"/>
    </location>
</feature>
<keyword evidence="15" id="KW-0233">DNA recombination</keyword>
<dbReference type="PANTHER" id="PTHR42705:SF2">
    <property type="entry name" value="BIFUNCTIONAL NON-HOMOLOGOUS END JOINING PROTEIN LIGD"/>
    <property type="match status" value="1"/>
</dbReference>
<evidence type="ECO:0000256" key="10">
    <source>
        <dbReference type="ARBA" id="ARBA00022801"/>
    </source>
</evidence>
<dbReference type="GO" id="GO:0004527">
    <property type="term" value="F:exonuclease activity"/>
    <property type="evidence" value="ECO:0007669"/>
    <property type="project" value="UniProtKB-KW"/>
</dbReference>
<evidence type="ECO:0000259" key="22">
    <source>
        <dbReference type="PROSITE" id="PS50160"/>
    </source>
</evidence>
<keyword evidence="16" id="KW-0234">DNA repair</keyword>
<evidence type="ECO:0000256" key="18">
    <source>
        <dbReference type="ARBA" id="ARBA00023268"/>
    </source>
</evidence>
<evidence type="ECO:0000256" key="7">
    <source>
        <dbReference type="ARBA" id="ARBA00022723"/>
    </source>
</evidence>
<dbReference type="GO" id="GO:0003887">
    <property type="term" value="F:DNA-directed DNA polymerase activity"/>
    <property type="evidence" value="ECO:0007669"/>
    <property type="project" value="UniProtKB-KW"/>
</dbReference>
<dbReference type="InterPro" id="IPR014146">
    <property type="entry name" value="LigD_ligase_dom"/>
</dbReference>
<dbReference type="CDD" id="cd04862">
    <property type="entry name" value="PaeLigD_Pol_like"/>
    <property type="match status" value="1"/>
</dbReference>
<evidence type="ECO:0000313" key="23">
    <source>
        <dbReference type="EMBL" id="SKA35927.1"/>
    </source>
</evidence>
<dbReference type="STRING" id="1365950.SAMN05428963_1209"/>
<evidence type="ECO:0000256" key="15">
    <source>
        <dbReference type="ARBA" id="ARBA00023172"/>
    </source>
</evidence>
<keyword evidence="11" id="KW-0269">Exonuclease</keyword>
<gene>
    <name evidence="23" type="ORF">SAMN05428963_1209</name>
</gene>
<dbReference type="OrthoDB" id="9802472at2"/>
<dbReference type="SUPFAM" id="SSF56091">
    <property type="entry name" value="DNA ligase/mRNA capping enzyme, catalytic domain"/>
    <property type="match status" value="1"/>
</dbReference>
<keyword evidence="5" id="KW-0548">Nucleotidyltransferase</keyword>
<name>A0A1T4T6B1_9HYPH</name>
<evidence type="ECO:0000256" key="16">
    <source>
        <dbReference type="ARBA" id="ARBA00023204"/>
    </source>
</evidence>
<feature type="compositionally biased region" description="Basic and acidic residues" evidence="21">
    <location>
        <begin position="205"/>
        <end position="215"/>
    </location>
</feature>
<evidence type="ECO:0000256" key="19">
    <source>
        <dbReference type="ARBA" id="ARBA00029943"/>
    </source>
</evidence>
<dbReference type="SUPFAM" id="SSF50249">
    <property type="entry name" value="Nucleic acid-binding proteins"/>
    <property type="match status" value="1"/>
</dbReference>
<keyword evidence="10" id="KW-0378">Hydrolase</keyword>
<evidence type="ECO:0000256" key="17">
    <source>
        <dbReference type="ARBA" id="ARBA00023211"/>
    </source>
</evidence>